<dbReference type="PROSITE" id="PS50216">
    <property type="entry name" value="DHHC"/>
    <property type="match status" value="1"/>
</dbReference>
<evidence type="ECO:0000313" key="1">
    <source>
        <dbReference type="EMBL" id="MCZ0861250.1"/>
    </source>
</evidence>
<comment type="caution">
    <text evidence="1">The sequence shown here is derived from an EMBL/GenBank/DDBJ whole genome shotgun (WGS) entry which is preliminary data.</text>
</comment>
<reference evidence="1" key="1">
    <citation type="submission" date="2022-12" db="EMBL/GenBank/DDBJ databases">
        <title>Isolation and characterisation of novel Methanocorpusculum spp. from native Australian herbivores indicates the genus is ancestrally host-associated.</title>
        <authorList>
            <person name="Volmer J.G."/>
            <person name="Soo R.M."/>
            <person name="Evans P.N."/>
            <person name="Hoedt E.C."/>
            <person name="Astorga Alsina A.L."/>
            <person name="Woodcroft B.J."/>
            <person name="Tyson G.W."/>
            <person name="Hugenholtz P."/>
            <person name="Morrison M."/>
        </authorList>
    </citation>
    <scope>NUCLEOTIDE SEQUENCE</scope>
    <source>
        <strain evidence="1">MG</strain>
    </source>
</reference>
<gene>
    <name evidence="1" type="ORF">O0S10_08465</name>
</gene>
<dbReference type="Proteomes" id="UP001141422">
    <property type="component" value="Unassembled WGS sequence"/>
</dbReference>
<proteinExistence type="predicted"/>
<evidence type="ECO:0000313" key="2">
    <source>
        <dbReference type="Proteomes" id="UP001141422"/>
    </source>
</evidence>
<accession>A0ABT4IHN7</accession>
<name>A0ABT4IHN7_9EURY</name>
<sequence length="212" mass="24447">MTDQPDGGKPEKKLISLRLPLPLLTAIDDFAWRHRTDRSDIIEKSCRHYITSIPCPQCQTLNPPTGKHCALCGAELTRPDHWIETLRYTTDELMFRQRKLCTTETSLETSLFSLEDCEDEIKPEQKPFLTLQINETRLLLKEIQNTILLSDRSETTTDIRAAETLLQTPDLSQIPEMISRISHRLAEIEQLEDTAAHLIEYNQKFLDTLDTL</sequence>
<dbReference type="EMBL" id="JAPTGB010000018">
    <property type="protein sequence ID" value="MCZ0861250.1"/>
    <property type="molecule type" value="Genomic_DNA"/>
</dbReference>
<keyword evidence="2" id="KW-1185">Reference proteome</keyword>
<dbReference type="RefSeq" id="WP_268925439.1">
    <property type="nucleotide sequence ID" value="NZ_JAPTGB010000018.1"/>
</dbReference>
<protein>
    <submittedName>
        <fullName evidence="1">Zinc ribbon domain-containing protein</fullName>
    </submittedName>
</protein>
<organism evidence="1 2">
    <name type="scientific">Methanocorpusculum petauri</name>
    <dbReference type="NCBI Taxonomy" id="3002863"/>
    <lineage>
        <taxon>Archaea</taxon>
        <taxon>Methanobacteriati</taxon>
        <taxon>Methanobacteriota</taxon>
        <taxon>Stenosarchaea group</taxon>
        <taxon>Methanomicrobia</taxon>
        <taxon>Methanomicrobiales</taxon>
        <taxon>Methanocorpusculaceae</taxon>
        <taxon>Methanocorpusculum</taxon>
    </lineage>
</organism>